<evidence type="ECO:0000313" key="2">
    <source>
        <dbReference type="EMBL" id="KAF9465455.1"/>
    </source>
</evidence>
<dbReference type="OrthoDB" id="94039at2759"/>
<dbReference type="GO" id="GO:0016787">
    <property type="term" value="F:hydrolase activity"/>
    <property type="evidence" value="ECO:0007669"/>
    <property type="project" value="UniProtKB-KW"/>
</dbReference>
<protein>
    <submittedName>
        <fullName evidence="2">Alpha/Beta hydrolase protein</fullName>
    </submittedName>
</protein>
<dbReference type="Gene3D" id="3.40.50.1820">
    <property type="entry name" value="alpha/beta hydrolase"/>
    <property type="match status" value="1"/>
</dbReference>
<dbReference type="AlphaFoldDB" id="A0A9P5YD24"/>
<name>A0A9P5YD24_9AGAR</name>
<proteinExistence type="predicted"/>
<evidence type="ECO:0000313" key="3">
    <source>
        <dbReference type="Proteomes" id="UP000807353"/>
    </source>
</evidence>
<keyword evidence="2" id="KW-0378">Hydrolase</keyword>
<dbReference type="InterPro" id="IPR000073">
    <property type="entry name" value="AB_hydrolase_1"/>
</dbReference>
<dbReference type="SUPFAM" id="SSF53474">
    <property type="entry name" value="alpha/beta-Hydrolases"/>
    <property type="match status" value="1"/>
</dbReference>
<sequence>MNLQVNHFVFDSPPSSEGTGLKITAKCYTVGDSARNVAGLTLLFTHCIGSHKEQWEPTISRLFEIQEKKGVAHRLCEAWSFDWQSHGDAAVLNHEALSTQRGVSIYEWAPALTAFVQSPRMRGHRIVALGHSAGAGAIMLTTRVFPVSQIPYAAVLLIEPTIVTRELFNTHKDDRMAAMNFAVNATSVRRDKWVSRDAAFEWFGSRYPWNTWDPRVVRSLTEYGLQDTPSGVTLKCDRKQEAASYPDTEGYFESAILIRRVCHALPIHIIWGDGNDLVPEFIQESLSDESEGRVVASVSKVEGAGHMIVQEQPDRLAQTVCDVLDTIVPSPAFSKL</sequence>
<dbReference type="Pfam" id="PF12697">
    <property type="entry name" value="Abhydrolase_6"/>
    <property type="match status" value="1"/>
</dbReference>
<dbReference type="InterPro" id="IPR029058">
    <property type="entry name" value="AB_hydrolase_fold"/>
</dbReference>
<evidence type="ECO:0000259" key="1">
    <source>
        <dbReference type="Pfam" id="PF12697"/>
    </source>
</evidence>
<dbReference type="EMBL" id="MU150247">
    <property type="protein sequence ID" value="KAF9465455.1"/>
    <property type="molecule type" value="Genomic_DNA"/>
</dbReference>
<dbReference type="Proteomes" id="UP000807353">
    <property type="component" value="Unassembled WGS sequence"/>
</dbReference>
<accession>A0A9P5YD24</accession>
<feature type="domain" description="AB hydrolase-1" evidence="1">
    <location>
        <begin position="42"/>
        <end position="318"/>
    </location>
</feature>
<organism evidence="2 3">
    <name type="scientific">Collybia nuda</name>
    <dbReference type="NCBI Taxonomy" id="64659"/>
    <lineage>
        <taxon>Eukaryota</taxon>
        <taxon>Fungi</taxon>
        <taxon>Dikarya</taxon>
        <taxon>Basidiomycota</taxon>
        <taxon>Agaricomycotina</taxon>
        <taxon>Agaricomycetes</taxon>
        <taxon>Agaricomycetidae</taxon>
        <taxon>Agaricales</taxon>
        <taxon>Tricholomatineae</taxon>
        <taxon>Clitocybaceae</taxon>
        <taxon>Collybia</taxon>
    </lineage>
</organism>
<gene>
    <name evidence="2" type="ORF">BDZ94DRAFT_1307066</name>
</gene>
<keyword evidence="3" id="KW-1185">Reference proteome</keyword>
<reference evidence="2" key="1">
    <citation type="submission" date="2020-11" db="EMBL/GenBank/DDBJ databases">
        <authorList>
            <consortium name="DOE Joint Genome Institute"/>
            <person name="Ahrendt S."/>
            <person name="Riley R."/>
            <person name="Andreopoulos W."/>
            <person name="Labutti K."/>
            <person name="Pangilinan J."/>
            <person name="Ruiz-Duenas F.J."/>
            <person name="Barrasa J.M."/>
            <person name="Sanchez-Garcia M."/>
            <person name="Camarero S."/>
            <person name="Miyauchi S."/>
            <person name="Serrano A."/>
            <person name="Linde D."/>
            <person name="Babiker R."/>
            <person name="Drula E."/>
            <person name="Ayuso-Fernandez I."/>
            <person name="Pacheco R."/>
            <person name="Padilla G."/>
            <person name="Ferreira P."/>
            <person name="Barriuso J."/>
            <person name="Kellner H."/>
            <person name="Castanera R."/>
            <person name="Alfaro M."/>
            <person name="Ramirez L."/>
            <person name="Pisabarro A.G."/>
            <person name="Kuo A."/>
            <person name="Tritt A."/>
            <person name="Lipzen A."/>
            <person name="He G."/>
            <person name="Yan M."/>
            <person name="Ng V."/>
            <person name="Cullen D."/>
            <person name="Martin F."/>
            <person name="Rosso M.-N."/>
            <person name="Henrissat B."/>
            <person name="Hibbett D."/>
            <person name="Martinez A.T."/>
            <person name="Grigoriev I.V."/>
        </authorList>
    </citation>
    <scope>NUCLEOTIDE SEQUENCE</scope>
    <source>
        <strain evidence="2">CBS 247.69</strain>
    </source>
</reference>
<comment type="caution">
    <text evidence="2">The sequence shown here is derived from an EMBL/GenBank/DDBJ whole genome shotgun (WGS) entry which is preliminary data.</text>
</comment>